<gene>
    <name evidence="2" type="ORF">H103_00844</name>
</gene>
<name>A0A022WEK5_TRIRU</name>
<dbReference type="AlphaFoldDB" id="A0A022WEK5"/>
<evidence type="ECO:0000313" key="2">
    <source>
        <dbReference type="EMBL" id="EZF56744.1"/>
    </source>
</evidence>
<accession>A0A022WEK5</accession>
<proteinExistence type="predicted"/>
<sequence>MPCRQLLTGGALSQRARGPSLPPATRPPAMRGRSSAPGVMLFGRCKLEAGEKREINKSRRRFRDYLTLLGLAPVAPQPRIKTNMTKFDEDQPKQQQQQQQRRRHCRRQTANIRAASNLRQARGGYRHEE</sequence>
<dbReference type="EMBL" id="KK207709">
    <property type="protein sequence ID" value="EZF56744.1"/>
    <property type="molecule type" value="Genomic_DNA"/>
</dbReference>
<dbReference type="HOGENOM" id="CLU_1950344_0_0_1"/>
<reference evidence="2" key="1">
    <citation type="submission" date="2014-02" db="EMBL/GenBank/DDBJ databases">
        <title>The Genome Sequence of Trichophyton rubrum (morphotype fischeri) CBS 288.86.</title>
        <authorList>
            <consortium name="The Broad Institute Genomics Platform"/>
            <person name="Cuomo C.A."/>
            <person name="White T.C."/>
            <person name="Graser Y."/>
            <person name="Martinez-Rossi N."/>
            <person name="Heitman J."/>
            <person name="Young S.K."/>
            <person name="Zeng Q."/>
            <person name="Gargeya S."/>
            <person name="Abouelleil A."/>
            <person name="Alvarado L."/>
            <person name="Chapman S.B."/>
            <person name="Gainer-Dewar J."/>
            <person name="Goldberg J."/>
            <person name="Griggs A."/>
            <person name="Gujja S."/>
            <person name="Hansen M."/>
            <person name="Howarth C."/>
            <person name="Imamovic A."/>
            <person name="Larimer J."/>
            <person name="Martinez D."/>
            <person name="Murphy C."/>
            <person name="Pearson M.D."/>
            <person name="Persinoti G."/>
            <person name="Poon T."/>
            <person name="Priest M."/>
            <person name="Roberts A.D."/>
            <person name="Saif S."/>
            <person name="Shea T.D."/>
            <person name="Sykes S.N."/>
            <person name="Wortman J."/>
            <person name="Nusbaum C."/>
            <person name="Birren B."/>
        </authorList>
    </citation>
    <scope>NUCLEOTIDE SEQUENCE [LARGE SCALE GENOMIC DNA]</scope>
    <source>
        <strain evidence="2">CBS 288.86</strain>
    </source>
</reference>
<feature type="region of interest" description="Disordered" evidence="1">
    <location>
        <begin position="76"/>
        <end position="129"/>
    </location>
</feature>
<dbReference type="Proteomes" id="UP000023758">
    <property type="component" value="Unassembled WGS sequence"/>
</dbReference>
<protein>
    <submittedName>
        <fullName evidence="2">Uncharacterized protein</fullName>
    </submittedName>
</protein>
<organism evidence="2">
    <name type="scientific">Trichophyton rubrum CBS 288.86</name>
    <dbReference type="NCBI Taxonomy" id="1215330"/>
    <lineage>
        <taxon>Eukaryota</taxon>
        <taxon>Fungi</taxon>
        <taxon>Dikarya</taxon>
        <taxon>Ascomycota</taxon>
        <taxon>Pezizomycotina</taxon>
        <taxon>Eurotiomycetes</taxon>
        <taxon>Eurotiomycetidae</taxon>
        <taxon>Onygenales</taxon>
        <taxon>Arthrodermataceae</taxon>
        <taxon>Trichophyton</taxon>
    </lineage>
</organism>
<feature type="region of interest" description="Disordered" evidence="1">
    <location>
        <begin position="1"/>
        <end position="37"/>
    </location>
</feature>
<evidence type="ECO:0000256" key="1">
    <source>
        <dbReference type="SAM" id="MobiDB-lite"/>
    </source>
</evidence>